<dbReference type="Gene3D" id="2.120.10.30">
    <property type="entry name" value="TolB, C-terminal domain"/>
    <property type="match status" value="1"/>
</dbReference>
<feature type="domain" description="Hydrazine synthase alpha subunit middle" evidence="2">
    <location>
        <begin position="547"/>
        <end position="642"/>
    </location>
</feature>
<feature type="chain" id="PRO_5025331636" description="Hydrazine synthase alpha subunit middle domain-containing protein" evidence="1">
    <location>
        <begin position="35"/>
        <end position="808"/>
    </location>
</feature>
<evidence type="ECO:0000313" key="3">
    <source>
        <dbReference type="EMBL" id="VGO19674.1"/>
    </source>
</evidence>
<dbReference type="SUPFAM" id="SSF46626">
    <property type="entry name" value="Cytochrome c"/>
    <property type="match status" value="1"/>
</dbReference>
<sequence>MGRIIPTHRTQQKRNHSAFKLFCLFSLLSVQSYANEVDAQFKALEFDLTRTAHFEKVADETFHPAALVTKADGDPLDIILRRTKSLLDDISKMPDAPDMIGCANKLQSLNKQAKTSNDRKALFAEVHALRRDIAFANPLLNFEKILFIKRHRSNFSHMCDQYYGAHARPGGGVFVLSNPFGDNPQAKNILPEGALKGGSFLSPELSFDGKQVMFAYVDGTGDPKHIVHLEHERGHWDEGCCYHLFSATLDSKGNGSNLKQLTDGTFNDFDPCYLPNGRVAFISERRGGYLRCGRDCPSYTVHDMKPDGSDIRILSPHENNEWQPSVLHDGMLAYTRWDYVDRHGCVAHHPWIMTPDGRDSRAVHGNFSVKAERADMEMDLRAVPGSHKIVGTAAPHHGQAYGSIVMIDPRTPDDDAMAPVKRVTPEVAFPESQKGKQVYGTPWPLSNKYHLVAYDAKMQKKNGRQGDKSNPRGEYGIYLLDAFGNKVLIYRDHEIACLSPMPLRARPKPPVLPEKSDRLEDNPKMEGTMAVMNVYDSLLPWPEATGIKALRIYQIYPSSVPSGPRPHETGRRIAEASDSVNLTRGIIGTVPVEEDGSAYFKLPALKEVYFQALDENGLAVQSMRSSTWVQPGELLVCMGCHEPKNRAPLQSKKTALALQRAPSVPVPDVDGTKPFSYPRLVQPVLDQHCVACHAEKAGEGAPPLDRQIVQSKLGKGTTDVFRSYDSLIHDHAFWSYGDHYRTIPGEFGARASKLYPMLKNGHHNIKLSPEEMHRITVWLDSMSNFYGVYEKEGGIAQLRGEIVQPTLE</sequence>
<dbReference type="AlphaFoldDB" id="A0A6C2UK34"/>
<organism evidence="3 4">
    <name type="scientific">Pontiella sulfatireligans</name>
    <dbReference type="NCBI Taxonomy" id="2750658"/>
    <lineage>
        <taxon>Bacteria</taxon>
        <taxon>Pseudomonadati</taxon>
        <taxon>Kiritimatiellota</taxon>
        <taxon>Kiritimatiellia</taxon>
        <taxon>Kiritimatiellales</taxon>
        <taxon>Pontiellaceae</taxon>
        <taxon>Pontiella</taxon>
    </lineage>
</organism>
<protein>
    <recommendedName>
        <fullName evidence="2">Hydrazine synthase alpha subunit middle domain-containing protein</fullName>
    </recommendedName>
</protein>
<dbReference type="Proteomes" id="UP000346198">
    <property type="component" value="Unassembled WGS sequence"/>
</dbReference>
<dbReference type="InterPro" id="IPR036909">
    <property type="entry name" value="Cyt_c-like_dom_sf"/>
</dbReference>
<dbReference type="Pfam" id="PF18582">
    <property type="entry name" value="HZS_alpha"/>
    <property type="match status" value="1"/>
</dbReference>
<accession>A0A6C2UK34</accession>
<dbReference type="InterPro" id="IPR011042">
    <property type="entry name" value="6-blade_b-propeller_TolB-like"/>
</dbReference>
<dbReference type="SUPFAM" id="SSF82171">
    <property type="entry name" value="DPP6 N-terminal domain-like"/>
    <property type="match status" value="1"/>
</dbReference>
<feature type="signal peptide" evidence="1">
    <location>
        <begin position="1"/>
        <end position="34"/>
    </location>
</feature>
<dbReference type="EMBL" id="CAAHFH010000001">
    <property type="protein sequence ID" value="VGO19674.1"/>
    <property type="molecule type" value="Genomic_DNA"/>
</dbReference>
<dbReference type="InterPro" id="IPR040698">
    <property type="entry name" value="HZS_alpha_mid"/>
</dbReference>
<gene>
    <name evidence="3" type="ORF">SCARR_01733</name>
</gene>
<keyword evidence="4" id="KW-1185">Reference proteome</keyword>
<dbReference type="RefSeq" id="WP_136061054.1">
    <property type="nucleotide sequence ID" value="NZ_CAAHFH010000001.1"/>
</dbReference>
<evidence type="ECO:0000313" key="4">
    <source>
        <dbReference type="Proteomes" id="UP000346198"/>
    </source>
</evidence>
<dbReference type="GO" id="GO:0020037">
    <property type="term" value="F:heme binding"/>
    <property type="evidence" value="ECO:0007669"/>
    <property type="project" value="InterPro"/>
</dbReference>
<evidence type="ECO:0000256" key="1">
    <source>
        <dbReference type="SAM" id="SignalP"/>
    </source>
</evidence>
<keyword evidence="1" id="KW-0732">Signal</keyword>
<name>A0A6C2UK34_9BACT</name>
<dbReference type="GO" id="GO:0009055">
    <property type="term" value="F:electron transfer activity"/>
    <property type="evidence" value="ECO:0007669"/>
    <property type="project" value="InterPro"/>
</dbReference>
<proteinExistence type="predicted"/>
<evidence type="ECO:0000259" key="2">
    <source>
        <dbReference type="Pfam" id="PF18582"/>
    </source>
</evidence>
<reference evidence="3 4" key="1">
    <citation type="submission" date="2019-04" db="EMBL/GenBank/DDBJ databases">
        <authorList>
            <person name="Van Vliet M D."/>
        </authorList>
    </citation>
    <scope>NUCLEOTIDE SEQUENCE [LARGE SCALE GENOMIC DNA]</scope>
    <source>
        <strain evidence="3 4">F21</strain>
    </source>
</reference>